<dbReference type="Proteomes" id="UP000501868">
    <property type="component" value="Chromosome"/>
</dbReference>
<dbReference type="Gene3D" id="2.115.10.20">
    <property type="entry name" value="Glycosyl hydrolase domain, family 43"/>
    <property type="match status" value="1"/>
</dbReference>
<reference evidence="8 9" key="2">
    <citation type="submission" date="2020-04" db="EMBL/GenBank/DDBJ databases">
        <authorList>
            <person name="Fomenkov A."/>
            <person name="Anton B.P."/>
            <person name="Roberts R.J."/>
        </authorList>
    </citation>
    <scope>NUCLEOTIDE SEQUENCE [LARGE SCALE GENOMIC DNA]</scope>
    <source>
        <strain evidence="8 9">S2</strain>
    </source>
</reference>
<keyword evidence="3 6" id="KW-0326">Glycosidase</keyword>
<dbReference type="InterPro" id="IPR006710">
    <property type="entry name" value="Glyco_hydro_43"/>
</dbReference>
<evidence type="ECO:0000256" key="3">
    <source>
        <dbReference type="ARBA" id="ARBA00023295"/>
    </source>
</evidence>
<evidence type="ECO:0000256" key="4">
    <source>
        <dbReference type="PIRSR" id="PIRSR606710-1"/>
    </source>
</evidence>
<dbReference type="Pfam" id="PF17851">
    <property type="entry name" value="GH43_C2"/>
    <property type="match status" value="1"/>
</dbReference>
<dbReference type="GO" id="GO:0004553">
    <property type="term" value="F:hydrolase activity, hydrolyzing O-glycosyl compounds"/>
    <property type="evidence" value="ECO:0007669"/>
    <property type="project" value="InterPro"/>
</dbReference>
<dbReference type="InterPro" id="IPR041542">
    <property type="entry name" value="GH43_C2"/>
</dbReference>
<dbReference type="SUPFAM" id="SSF49899">
    <property type="entry name" value="Concanavalin A-like lectins/glucanases"/>
    <property type="match status" value="1"/>
</dbReference>
<sequence>MKYSNPVISGFHPDPSVCRVGKDYYLVTSSFEFFPGIPIFHSTDLVNWKQIGHVLTRESQLPLTRIHRMGPSQGIFAPTIRYHNGRFYVITTNISTNKNFYVHAEQPEGPWSEPIVVEGWGGIDPSLYFDEDGKVYLSGTSSFGSSEPVGIYQAELDIESGQLLTERQLIWKGTGGSSPEGPHLYKINGWYYLMISEGGTEYGHMVMIARSRSPYGPFESNPNNPILSNRSTDEPIQATGHADLVQAGDGTWWSVFLGIRPVGYPKRHHLGRETNLASVHWTEEGWPIIGAAGRAELVNEARSLPLDQSHLWQEKENFDNAFLLPVWNFYRNPIAGSWSVTERSGWLTLHGQSSTLNDSGSPTFVGRRQQHFNCEISALMEFIPNEDGEEAGLTVFMNENYHYEIARALKEGKSIILFRRRIGSLWKVEAEVEYDEPTVVFGIQADDFSFTFSFTSSSGEKITLGKGESSILATEVAGGFTGLFFGMYATGNGKISTAPAHFDYFNYVRGEDSKTDLLTALIGASVD</sequence>
<feature type="active site" description="Proton donor" evidence="4">
    <location>
        <position position="180"/>
    </location>
</feature>
<dbReference type="EMBL" id="CP051128">
    <property type="protein sequence ID" value="QIZ07535.1"/>
    <property type="molecule type" value="Genomic_DNA"/>
</dbReference>
<evidence type="ECO:0000256" key="2">
    <source>
        <dbReference type="ARBA" id="ARBA00022801"/>
    </source>
</evidence>
<evidence type="ECO:0000256" key="5">
    <source>
        <dbReference type="PIRSR" id="PIRSR606710-2"/>
    </source>
</evidence>
<dbReference type="PANTHER" id="PTHR42812">
    <property type="entry name" value="BETA-XYLOSIDASE"/>
    <property type="match status" value="1"/>
</dbReference>
<evidence type="ECO:0000256" key="6">
    <source>
        <dbReference type="RuleBase" id="RU361187"/>
    </source>
</evidence>
<keyword evidence="2 6" id="KW-0378">Hydrolase</keyword>
<reference evidence="8 9" key="1">
    <citation type="submission" date="2020-04" db="EMBL/GenBank/DDBJ databases">
        <title>Genome-Wide Identification of 5-Methylcytosine Sites in Bacterial Genomes By High-Throughput Sequencing of MspJI Restriction Fragments.</title>
        <authorList>
            <person name="Wu V."/>
        </authorList>
    </citation>
    <scope>NUCLEOTIDE SEQUENCE [LARGE SCALE GENOMIC DNA]</scope>
    <source>
        <strain evidence="8 9">S2</strain>
    </source>
</reference>
<evidence type="ECO:0000313" key="9">
    <source>
        <dbReference type="Proteomes" id="UP000501868"/>
    </source>
</evidence>
<dbReference type="Gene3D" id="2.60.120.200">
    <property type="match status" value="1"/>
</dbReference>
<evidence type="ECO:0000313" key="8">
    <source>
        <dbReference type="EMBL" id="QIZ07535.1"/>
    </source>
</evidence>
<dbReference type="InterPro" id="IPR023296">
    <property type="entry name" value="Glyco_hydro_beta-prop_sf"/>
</dbReference>
<feature type="site" description="Important for catalytic activity, responsible for pKa modulation of the active site Glu and correct orientation of both the proton donor and substrate" evidence="5">
    <location>
        <position position="124"/>
    </location>
</feature>
<name>A0A6H1P238_PRIMG</name>
<dbReference type="CDD" id="cd18617">
    <property type="entry name" value="GH43_XynB-like"/>
    <property type="match status" value="1"/>
</dbReference>
<feature type="domain" description="Beta-xylosidase C-terminal Concanavalin A-like" evidence="7">
    <location>
        <begin position="315"/>
        <end position="507"/>
    </location>
</feature>
<dbReference type="AlphaFoldDB" id="A0A6H1P238"/>
<dbReference type="PANTHER" id="PTHR42812:SF12">
    <property type="entry name" value="BETA-XYLOSIDASE-RELATED"/>
    <property type="match status" value="1"/>
</dbReference>
<dbReference type="InterPro" id="IPR051795">
    <property type="entry name" value="Glycosyl_Hydrlase_43"/>
</dbReference>
<accession>A0A6H1P238</accession>
<proteinExistence type="inferred from homology"/>
<evidence type="ECO:0000256" key="1">
    <source>
        <dbReference type="ARBA" id="ARBA00009865"/>
    </source>
</evidence>
<comment type="similarity">
    <text evidence="1 6">Belongs to the glycosyl hydrolase 43 family.</text>
</comment>
<dbReference type="GO" id="GO:0005975">
    <property type="term" value="P:carbohydrate metabolic process"/>
    <property type="evidence" value="ECO:0007669"/>
    <property type="project" value="InterPro"/>
</dbReference>
<organism evidence="8 9">
    <name type="scientific">Priestia megaterium</name>
    <name type="common">Bacillus megaterium</name>
    <dbReference type="NCBI Taxonomy" id="1404"/>
    <lineage>
        <taxon>Bacteria</taxon>
        <taxon>Bacillati</taxon>
        <taxon>Bacillota</taxon>
        <taxon>Bacilli</taxon>
        <taxon>Bacillales</taxon>
        <taxon>Bacillaceae</taxon>
        <taxon>Priestia</taxon>
    </lineage>
</organism>
<evidence type="ECO:0000259" key="7">
    <source>
        <dbReference type="Pfam" id="PF17851"/>
    </source>
</evidence>
<dbReference type="InterPro" id="IPR013320">
    <property type="entry name" value="ConA-like_dom_sf"/>
</dbReference>
<dbReference type="Pfam" id="PF04616">
    <property type="entry name" value="Glyco_hydro_43"/>
    <property type="match status" value="1"/>
</dbReference>
<protein>
    <submittedName>
        <fullName evidence="8">Glycoside hydrolase family 43 protein</fullName>
    </submittedName>
</protein>
<gene>
    <name evidence="8" type="ORF">HFZ78_13005</name>
</gene>
<dbReference type="SUPFAM" id="SSF75005">
    <property type="entry name" value="Arabinanase/levansucrase/invertase"/>
    <property type="match status" value="1"/>
</dbReference>
<feature type="active site" description="Proton acceptor" evidence="4">
    <location>
        <position position="14"/>
    </location>
</feature>